<name>A0ABP4RDJ5_9ACTN</name>
<accession>A0ABP4RDJ5</accession>
<feature type="region of interest" description="Disordered" evidence="1">
    <location>
        <begin position="94"/>
        <end position="119"/>
    </location>
</feature>
<evidence type="ECO:0000313" key="3">
    <source>
        <dbReference type="Proteomes" id="UP001500064"/>
    </source>
</evidence>
<feature type="region of interest" description="Disordered" evidence="1">
    <location>
        <begin position="1"/>
        <end position="42"/>
    </location>
</feature>
<gene>
    <name evidence="2" type="ORF">GCM10009733_043420</name>
</gene>
<dbReference type="EMBL" id="BAAAMU010000030">
    <property type="protein sequence ID" value="GAA1641708.1"/>
    <property type="molecule type" value="Genomic_DNA"/>
</dbReference>
<proteinExistence type="predicted"/>
<protein>
    <submittedName>
        <fullName evidence="2">Uncharacterized protein</fullName>
    </submittedName>
</protein>
<comment type="caution">
    <text evidence="2">The sequence shown here is derived from an EMBL/GenBank/DDBJ whole genome shotgun (WGS) entry which is preliminary data.</text>
</comment>
<evidence type="ECO:0000313" key="2">
    <source>
        <dbReference type="EMBL" id="GAA1641708.1"/>
    </source>
</evidence>
<reference evidence="3" key="1">
    <citation type="journal article" date="2019" name="Int. J. Syst. Evol. Microbiol.">
        <title>The Global Catalogue of Microorganisms (GCM) 10K type strain sequencing project: providing services to taxonomists for standard genome sequencing and annotation.</title>
        <authorList>
            <consortium name="The Broad Institute Genomics Platform"/>
            <consortium name="The Broad Institute Genome Sequencing Center for Infectious Disease"/>
            <person name="Wu L."/>
            <person name="Ma J."/>
        </authorList>
    </citation>
    <scope>NUCLEOTIDE SEQUENCE [LARGE SCALE GENOMIC DNA]</scope>
    <source>
        <strain evidence="3">JCM 13929</strain>
    </source>
</reference>
<keyword evidence="3" id="KW-1185">Reference proteome</keyword>
<organism evidence="2 3">
    <name type="scientific">Nonomuraea maheshkhaliensis</name>
    <dbReference type="NCBI Taxonomy" id="419590"/>
    <lineage>
        <taxon>Bacteria</taxon>
        <taxon>Bacillati</taxon>
        <taxon>Actinomycetota</taxon>
        <taxon>Actinomycetes</taxon>
        <taxon>Streptosporangiales</taxon>
        <taxon>Streptosporangiaceae</taxon>
        <taxon>Nonomuraea</taxon>
    </lineage>
</organism>
<evidence type="ECO:0000256" key="1">
    <source>
        <dbReference type="SAM" id="MobiDB-lite"/>
    </source>
</evidence>
<dbReference type="Proteomes" id="UP001500064">
    <property type="component" value="Unassembled WGS sequence"/>
</dbReference>
<sequence>MNDATDNPGRAGLPSAGVRAYEPGARELPGDQGLQRLGVGHGDDVPVERVRVAEPLLGRSLRHHRLDRAGRDGGDPAGRAEVLEAAELRVLGHQPQRHVVERADDLPGDAGVPADEEGP</sequence>